<dbReference type="GO" id="GO:0007234">
    <property type="term" value="P:osmosensory signaling via phosphorelay pathway"/>
    <property type="evidence" value="ECO:0007669"/>
    <property type="project" value="TreeGrafter"/>
</dbReference>
<sequence>MEILLIEHNLFEARLIKKMLVESRRGEYVVQYVQKLTDALPLLQTASFDAILVDAVLADSTGTVTARTLRQQCGSTPIIFLSASNNAEVGLDLLHLDIQDYLIKAELNSNLLSRSICYAIERKRNEAALRASEAKLSTIFQAMPVAVSIATLSEGKYIQINDEFARIFEFERGEAIGFSPLELGIWYPEAREKLVRALQQQGAVRNVEARLKSKSGRKIVGLLSMEEIVIADEKCVVTITRDITEQKEAETEIRNLNRRLTARARALKSANRDIESFNSMVAHDLRSPLSVVNSYCQAIKMQCGDKLETECREYLQEAYEGTLRMDQLIEALLTFSRVGNVKLQREEVDLSALAEQVYAELKFAEPERPVNFRSAEGLQCYGDTGLLRIVLENLLGNAWKWTRTREPAVISFAQRETGGTPTFLVRDNGLGFDMKHANELFVPFFRVPGAEAQKGFGIGLATVKRIVERHGGKVWGEAVPGSGATFYFTISRPAVIERTAGRGGGVHEDPDRRG</sequence>
<evidence type="ECO:0000313" key="12">
    <source>
        <dbReference type="Proteomes" id="UP000636888"/>
    </source>
</evidence>
<dbReference type="FunFam" id="3.30.565.10:FF:000006">
    <property type="entry name" value="Sensor histidine kinase WalK"/>
    <property type="match status" value="1"/>
</dbReference>
<dbReference type="Pfam" id="PF00512">
    <property type="entry name" value="HisKA"/>
    <property type="match status" value="1"/>
</dbReference>
<keyword evidence="3 7" id="KW-0597">Phosphoprotein</keyword>
<dbReference type="GO" id="GO:0016020">
    <property type="term" value="C:membrane"/>
    <property type="evidence" value="ECO:0007669"/>
    <property type="project" value="UniProtKB-SubCell"/>
</dbReference>
<dbReference type="InterPro" id="IPR003661">
    <property type="entry name" value="HisK_dim/P_dom"/>
</dbReference>
<dbReference type="InterPro" id="IPR001789">
    <property type="entry name" value="Sig_transdc_resp-reg_receiver"/>
</dbReference>
<dbReference type="NCBIfam" id="TIGR00229">
    <property type="entry name" value="sensory_box"/>
    <property type="match status" value="1"/>
</dbReference>
<dbReference type="PROSITE" id="PS50113">
    <property type="entry name" value="PAC"/>
    <property type="match status" value="1"/>
</dbReference>
<proteinExistence type="predicted"/>
<dbReference type="PANTHER" id="PTHR42878:SF15">
    <property type="entry name" value="BACTERIOPHYTOCHROME"/>
    <property type="match status" value="1"/>
</dbReference>
<dbReference type="InterPro" id="IPR036890">
    <property type="entry name" value="HATPase_C_sf"/>
</dbReference>
<evidence type="ECO:0000259" key="9">
    <source>
        <dbReference type="PROSITE" id="PS50110"/>
    </source>
</evidence>
<reference evidence="11" key="1">
    <citation type="submission" date="2020-12" db="EMBL/GenBank/DDBJ databases">
        <title>Geomonas sp. Red875, isolated from river sediment.</title>
        <authorList>
            <person name="Xu Z."/>
            <person name="Zhang Z."/>
            <person name="Masuda Y."/>
            <person name="Itoh H."/>
            <person name="Senoo K."/>
        </authorList>
    </citation>
    <scope>NUCLEOTIDE SEQUENCE</scope>
    <source>
        <strain evidence="11">Red875</strain>
    </source>
</reference>
<dbReference type="AlphaFoldDB" id="A0A8J7LUV4"/>
<dbReference type="GO" id="GO:0030295">
    <property type="term" value="F:protein kinase activator activity"/>
    <property type="evidence" value="ECO:0007669"/>
    <property type="project" value="TreeGrafter"/>
</dbReference>
<evidence type="ECO:0000256" key="5">
    <source>
        <dbReference type="ARBA" id="ARBA00022777"/>
    </source>
</evidence>
<evidence type="ECO:0000259" key="8">
    <source>
        <dbReference type="PROSITE" id="PS50109"/>
    </source>
</evidence>
<name>A0A8J7LUV4_9BACT</name>
<keyword evidence="6" id="KW-0472">Membrane</keyword>
<feature type="domain" description="Histidine kinase" evidence="8">
    <location>
        <begin position="280"/>
        <end position="494"/>
    </location>
</feature>
<dbReference type="SMART" id="SM00388">
    <property type="entry name" value="HisKA"/>
    <property type="match status" value="1"/>
</dbReference>
<dbReference type="SMART" id="SM00091">
    <property type="entry name" value="PAS"/>
    <property type="match status" value="1"/>
</dbReference>
<dbReference type="InterPro" id="IPR036097">
    <property type="entry name" value="HisK_dim/P_sf"/>
</dbReference>
<keyword evidence="5" id="KW-0418">Kinase</keyword>
<dbReference type="PRINTS" id="PR00344">
    <property type="entry name" value="BCTRLSENSOR"/>
</dbReference>
<dbReference type="InterPro" id="IPR013767">
    <property type="entry name" value="PAS_fold"/>
</dbReference>
<dbReference type="SUPFAM" id="SSF55874">
    <property type="entry name" value="ATPase domain of HSP90 chaperone/DNA topoisomerase II/histidine kinase"/>
    <property type="match status" value="1"/>
</dbReference>
<evidence type="ECO:0000256" key="2">
    <source>
        <dbReference type="ARBA" id="ARBA00012438"/>
    </source>
</evidence>
<evidence type="ECO:0000256" key="4">
    <source>
        <dbReference type="ARBA" id="ARBA00022679"/>
    </source>
</evidence>
<evidence type="ECO:0000256" key="7">
    <source>
        <dbReference type="PROSITE-ProRule" id="PRU00169"/>
    </source>
</evidence>
<dbReference type="Pfam" id="PF02518">
    <property type="entry name" value="HATPase_c"/>
    <property type="match status" value="1"/>
</dbReference>
<evidence type="ECO:0000256" key="6">
    <source>
        <dbReference type="ARBA" id="ARBA00023136"/>
    </source>
</evidence>
<dbReference type="SUPFAM" id="SSF52172">
    <property type="entry name" value="CheY-like"/>
    <property type="match status" value="1"/>
</dbReference>
<dbReference type="Gene3D" id="1.10.287.130">
    <property type="match status" value="1"/>
</dbReference>
<dbReference type="InterPro" id="IPR050351">
    <property type="entry name" value="BphY/WalK/GraS-like"/>
</dbReference>
<dbReference type="CDD" id="cd00082">
    <property type="entry name" value="HisKA"/>
    <property type="match status" value="1"/>
</dbReference>
<dbReference type="InterPro" id="IPR011006">
    <property type="entry name" value="CheY-like_superfamily"/>
</dbReference>
<keyword evidence="12" id="KW-1185">Reference proteome</keyword>
<dbReference type="InterPro" id="IPR003594">
    <property type="entry name" value="HATPase_dom"/>
</dbReference>
<feature type="modified residue" description="4-aspartylphosphate" evidence="7">
    <location>
        <position position="54"/>
    </location>
</feature>
<dbReference type="PROSITE" id="PS50109">
    <property type="entry name" value="HIS_KIN"/>
    <property type="match status" value="1"/>
</dbReference>
<protein>
    <recommendedName>
        <fullName evidence="2">histidine kinase</fullName>
        <ecNumber evidence="2">2.7.13.3</ecNumber>
    </recommendedName>
</protein>
<dbReference type="InterPro" id="IPR004358">
    <property type="entry name" value="Sig_transdc_His_kin-like_C"/>
</dbReference>
<dbReference type="GO" id="GO:0000156">
    <property type="term" value="F:phosphorelay response regulator activity"/>
    <property type="evidence" value="ECO:0007669"/>
    <property type="project" value="TreeGrafter"/>
</dbReference>
<dbReference type="InterPro" id="IPR000014">
    <property type="entry name" value="PAS"/>
</dbReference>
<dbReference type="PANTHER" id="PTHR42878">
    <property type="entry name" value="TWO-COMPONENT HISTIDINE KINASE"/>
    <property type="match status" value="1"/>
</dbReference>
<evidence type="ECO:0000256" key="3">
    <source>
        <dbReference type="ARBA" id="ARBA00022553"/>
    </source>
</evidence>
<dbReference type="GO" id="GO:0000155">
    <property type="term" value="F:phosphorelay sensor kinase activity"/>
    <property type="evidence" value="ECO:0007669"/>
    <property type="project" value="InterPro"/>
</dbReference>
<dbReference type="Gene3D" id="3.30.450.20">
    <property type="entry name" value="PAS domain"/>
    <property type="match status" value="1"/>
</dbReference>
<feature type="domain" description="PAC" evidence="10">
    <location>
        <begin position="205"/>
        <end position="255"/>
    </location>
</feature>
<feature type="domain" description="Response regulatory" evidence="9">
    <location>
        <begin position="2"/>
        <end position="119"/>
    </location>
</feature>
<dbReference type="Gene3D" id="3.40.50.2300">
    <property type="match status" value="1"/>
</dbReference>
<dbReference type="SMART" id="SM00387">
    <property type="entry name" value="HATPase_c"/>
    <property type="match status" value="1"/>
</dbReference>
<gene>
    <name evidence="11" type="ORF">JFN93_05625</name>
</gene>
<dbReference type="Proteomes" id="UP000636888">
    <property type="component" value="Unassembled WGS sequence"/>
</dbReference>
<evidence type="ECO:0000256" key="1">
    <source>
        <dbReference type="ARBA" id="ARBA00000085"/>
    </source>
</evidence>
<comment type="caution">
    <text evidence="11">The sequence shown here is derived from an EMBL/GenBank/DDBJ whole genome shotgun (WGS) entry which is preliminary data.</text>
</comment>
<dbReference type="SUPFAM" id="SSF47384">
    <property type="entry name" value="Homodimeric domain of signal transducing histidine kinase"/>
    <property type="match status" value="1"/>
</dbReference>
<dbReference type="PROSITE" id="PS50110">
    <property type="entry name" value="RESPONSE_REGULATORY"/>
    <property type="match status" value="1"/>
</dbReference>
<organism evidence="11 12">
    <name type="scientific">Geomesophilobacter sediminis</name>
    <dbReference type="NCBI Taxonomy" id="2798584"/>
    <lineage>
        <taxon>Bacteria</taxon>
        <taxon>Pseudomonadati</taxon>
        <taxon>Thermodesulfobacteriota</taxon>
        <taxon>Desulfuromonadia</taxon>
        <taxon>Geobacterales</taxon>
        <taxon>Geobacteraceae</taxon>
        <taxon>Geomesophilobacter</taxon>
    </lineage>
</organism>
<evidence type="ECO:0000259" key="10">
    <source>
        <dbReference type="PROSITE" id="PS50113"/>
    </source>
</evidence>
<dbReference type="CDD" id="cd00156">
    <property type="entry name" value="REC"/>
    <property type="match status" value="1"/>
</dbReference>
<dbReference type="EC" id="2.7.13.3" evidence="2"/>
<dbReference type="Pfam" id="PF00072">
    <property type="entry name" value="Response_reg"/>
    <property type="match status" value="1"/>
</dbReference>
<evidence type="ECO:0000313" key="11">
    <source>
        <dbReference type="EMBL" id="MBJ6724180.1"/>
    </source>
</evidence>
<dbReference type="InterPro" id="IPR005467">
    <property type="entry name" value="His_kinase_dom"/>
</dbReference>
<comment type="catalytic activity">
    <reaction evidence="1">
        <text>ATP + protein L-histidine = ADP + protein N-phospho-L-histidine.</text>
        <dbReference type="EC" id="2.7.13.3"/>
    </reaction>
</comment>
<dbReference type="CDD" id="cd00130">
    <property type="entry name" value="PAS"/>
    <property type="match status" value="1"/>
</dbReference>
<accession>A0A8J7LUV4</accession>
<dbReference type="Pfam" id="PF00989">
    <property type="entry name" value="PAS"/>
    <property type="match status" value="1"/>
</dbReference>
<dbReference type="InterPro" id="IPR000700">
    <property type="entry name" value="PAS-assoc_C"/>
</dbReference>
<dbReference type="RefSeq" id="WP_199383023.1">
    <property type="nucleotide sequence ID" value="NZ_JAEMHM010000004.1"/>
</dbReference>
<dbReference type="SUPFAM" id="SSF55785">
    <property type="entry name" value="PYP-like sensor domain (PAS domain)"/>
    <property type="match status" value="1"/>
</dbReference>
<dbReference type="SMART" id="SM00448">
    <property type="entry name" value="REC"/>
    <property type="match status" value="1"/>
</dbReference>
<keyword evidence="4" id="KW-0808">Transferase</keyword>
<dbReference type="Gene3D" id="3.30.565.10">
    <property type="entry name" value="Histidine kinase-like ATPase, C-terminal domain"/>
    <property type="match status" value="1"/>
</dbReference>
<dbReference type="InterPro" id="IPR035965">
    <property type="entry name" value="PAS-like_dom_sf"/>
</dbReference>
<dbReference type="EMBL" id="JAEMHM010000004">
    <property type="protein sequence ID" value="MBJ6724180.1"/>
    <property type="molecule type" value="Genomic_DNA"/>
</dbReference>